<dbReference type="InterPro" id="IPR036513">
    <property type="entry name" value="STAS_dom_sf"/>
</dbReference>
<reference evidence="7" key="1">
    <citation type="submission" date="2023-07" db="EMBL/GenBank/DDBJ databases">
        <authorList>
            <person name="Yang W."/>
            <person name="Chen J."/>
            <person name="Ji P."/>
            <person name="Hu F."/>
        </authorList>
    </citation>
    <scope>NUCLEOTIDE SEQUENCE</scope>
    <source>
        <strain evidence="7">CRE-138-0111</strain>
    </source>
</reference>
<feature type="domain" description="STAS" evidence="6">
    <location>
        <begin position="440"/>
        <end position="556"/>
    </location>
</feature>
<dbReference type="Pfam" id="PF01740">
    <property type="entry name" value="STAS"/>
    <property type="match status" value="1"/>
</dbReference>
<evidence type="ECO:0000256" key="1">
    <source>
        <dbReference type="ARBA" id="ARBA00004141"/>
    </source>
</evidence>
<dbReference type="Pfam" id="PF00916">
    <property type="entry name" value="Sulfate_transp"/>
    <property type="match status" value="1"/>
</dbReference>
<comment type="caution">
    <text evidence="7">The sequence shown here is derived from an EMBL/GenBank/DDBJ whole genome shotgun (WGS) entry which is preliminary data.</text>
</comment>
<keyword evidence="4 5" id="KW-0472">Membrane</keyword>
<dbReference type="Proteomes" id="UP001176478">
    <property type="component" value="Unassembled WGS sequence"/>
</dbReference>
<feature type="transmembrane region" description="Helical" evidence="5">
    <location>
        <begin position="256"/>
        <end position="275"/>
    </location>
</feature>
<evidence type="ECO:0000256" key="2">
    <source>
        <dbReference type="ARBA" id="ARBA00022692"/>
    </source>
</evidence>
<dbReference type="EMBL" id="JAUQTG010000001">
    <property type="protein sequence ID" value="MDO7855413.1"/>
    <property type="molecule type" value="Genomic_DNA"/>
</dbReference>
<organism evidence="7 8">
    <name type="scientific">Providencia huashanensis</name>
    <dbReference type="NCBI Taxonomy" id="3037798"/>
    <lineage>
        <taxon>Bacteria</taxon>
        <taxon>Pseudomonadati</taxon>
        <taxon>Pseudomonadota</taxon>
        <taxon>Gammaproteobacteria</taxon>
        <taxon>Enterobacterales</taxon>
        <taxon>Morganellaceae</taxon>
        <taxon>Providencia</taxon>
    </lineage>
</organism>
<keyword evidence="2 5" id="KW-0812">Transmembrane</keyword>
<feature type="transmembrane region" description="Helical" evidence="5">
    <location>
        <begin position="352"/>
        <end position="372"/>
    </location>
</feature>
<dbReference type="InterPro" id="IPR011547">
    <property type="entry name" value="SLC26A/SulP_dom"/>
</dbReference>
<dbReference type="InterPro" id="IPR002645">
    <property type="entry name" value="STAS_dom"/>
</dbReference>
<dbReference type="Gene3D" id="3.30.750.24">
    <property type="entry name" value="STAS domain"/>
    <property type="match status" value="1"/>
</dbReference>
<evidence type="ECO:0000313" key="7">
    <source>
        <dbReference type="EMBL" id="MDO7855413.1"/>
    </source>
</evidence>
<dbReference type="PROSITE" id="PS50801">
    <property type="entry name" value="STAS"/>
    <property type="match status" value="1"/>
</dbReference>
<keyword evidence="3 5" id="KW-1133">Transmembrane helix</keyword>
<protein>
    <submittedName>
        <fullName evidence="7">SulP family inorganic anion transporter</fullName>
    </submittedName>
</protein>
<sequence>MIKAKLFAWMPGLETLFNYQLSDLGPDVKAGLSVAAVALPVAIAYAELMGMNAIVGLYSCILPMFFYALFGTSKQLIIGPDAATCAVIAAAVAPLAMGDDDVRWQLVMVMSFMTGIWCLIAAKFRLGTFADFLSRPILQGLLNGVALTIIVSQISKVFGISTLPAGFIERLVALPLALKETHIPTLLVAVTTLAITLAIKRVRSKWPSLLIAMILATAASVAFNLEQYGVSTVGDLGDGLPYVPLPDFPPGLIRDLVIPSLNLAVISFVSFMMTARSFASKNGYTVDADQELRALGVANIASALAQGFAVSAASSRTAVNDMMGGKTQLVSIVAALTILAVLLFSINLLEYIPMPALGMVLIISTFSLLSFRSIFSMRKRNRQAFFLCVFTLCAVLVVGLISGVGLAVLLGLLQFIRIIFRPTDQLLGVDEQGMLHSMAPENGIQQIDGVLIYRFNSPLTYFNVNYFKERLNKHIDNQLKRPAWVIVDAAVSFTHNDVSVFSALNDIVTSLKAKGVTLVLAGRRTSVKRWLEQNKISRSDDDLLVVPDIYFAIRLIQSKQQVQIKTVEDRKSEADRKSLETFDGEKTEPLNSKIDLEPEQPKEVWLMCW</sequence>
<gene>
    <name evidence="7" type="ORF">Q5E86_03275</name>
</gene>
<evidence type="ECO:0000256" key="5">
    <source>
        <dbReference type="SAM" id="Phobius"/>
    </source>
</evidence>
<accession>A0ABT9ALG4</accession>
<feature type="transmembrane region" description="Helical" evidence="5">
    <location>
        <begin position="329"/>
        <end position="346"/>
    </location>
</feature>
<evidence type="ECO:0000256" key="4">
    <source>
        <dbReference type="ARBA" id="ARBA00023136"/>
    </source>
</evidence>
<feature type="transmembrane region" description="Helical" evidence="5">
    <location>
        <begin position="206"/>
        <end position="225"/>
    </location>
</feature>
<name>A0ABT9ALG4_9GAMM</name>
<feature type="transmembrane region" description="Helical" evidence="5">
    <location>
        <begin position="141"/>
        <end position="161"/>
    </location>
</feature>
<evidence type="ECO:0000259" key="6">
    <source>
        <dbReference type="PROSITE" id="PS50801"/>
    </source>
</evidence>
<feature type="transmembrane region" description="Helical" evidence="5">
    <location>
        <begin position="181"/>
        <end position="199"/>
    </location>
</feature>
<feature type="transmembrane region" description="Helical" evidence="5">
    <location>
        <begin position="102"/>
        <end position="120"/>
    </location>
</feature>
<feature type="transmembrane region" description="Helical" evidence="5">
    <location>
        <begin position="384"/>
        <end position="413"/>
    </location>
</feature>
<keyword evidence="8" id="KW-1185">Reference proteome</keyword>
<comment type="subcellular location">
    <subcellularLocation>
        <location evidence="1">Membrane</location>
        <topology evidence="1">Multi-pass membrane protein</topology>
    </subcellularLocation>
</comment>
<evidence type="ECO:0000256" key="3">
    <source>
        <dbReference type="ARBA" id="ARBA00022989"/>
    </source>
</evidence>
<proteinExistence type="predicted"/>
<dbReference type="CDD" id="cd07042">
    <property type="entry name" value="STAS_SulP_like_sulfate_transporter"/>
    <property type="match status" value="1"/>
</dbReference>
<dbReference type="SUPFAM" id="SSF52091">
    <property type="entry name" value="SpoIIaa-like"/>
    <property type="match status" value="1"/>
</dbReference>
<evidence type="ECO:0000313" key="8">
    <source>
        <dbReference type="Proteomes" id="UP001176478"/>
    </source>
</evidence>
<dbReference type="PANTHER" id="PTHR11814">
    <property type="entry name" value="SULFATE TRANSPORTER"/>
    <property type="match status" value="1"/>
</dbReference>
<reference evidence="7" key="2">
    <citation type="journal article" date="2024" name="Int. J. Antimicrob. Agents">
        <title>Identification of a novel Providencia species showing multi-drug-resistant in three patients with hospital-acquired infection.</title>
        <authorList>
            <person name="Yang W."/>
            <person name="Chen J."/>
            <person name="Yang F."/>
            <person name="Ji P."/>
            <person name="Shen S."/>
            <person name="Yin D."/>
            <person name="Hu F."/>
        </authorList>
    </citation>
    <scope>NUCLEOTIDE SEQUENCE</scope>
    <source>
        <strain evidence="7">CRE-138-0111</strain>
    </source>
</reference>
<dbReference type="InterPro" id="IPR001902">
    <property type="entry name" value="SLC26A/SulP_fam"/>
</dbReference>
<feature type="transmembrane region" description="Helical" evidence="5">
    <location>
        <begin position="52"/>
        <end position="70"/>
    </location>
</feature>
<feature type="transmembrane region" description="Helical" evidence="5">
    <location>
        <begin position="77"/>
        <end position="96"/>
    </location>
</feature>